<proteinExistence type="predicted"/>
<organism evidence="1 2">
    <name type="scientific">Denticeps clupeoides</name>
    <name type="common">denticle herring</name>
    <dbReference type="NCBI Taxonomy" id="299321"/>
    <lineage>
        <taxon>Eukaryota</taxon>
        <taxon>Metazoa</taxon>
        <taxon>Chordata</taxon>
        <taxon>Craniata</taxon>
        <taxon>Vertebrata</taxon>
        <taxon>Euteleostomi</taxon>
        <taxon>Actinopterygii</taxon>
        <taxon>Neopterygii</taxon>
        <taxon>Teleostei</taxon>
        <taxon>Clupei</taxon>
        <taxon>Clupeiformes</taxon>
        <taxon>Denticipitoidei</taxon>
        <taxon>Denticipitidae</taxon>
        <taxon>Denticeps</taxon>
    </lineage>
</organism>
<reference evidence="1 2" key="1">
    <citation type="submission" date="2020-06" db="EMBL/GenBank/DDBJ databases">
        <authorList>
            <consortium name="Wellcome Sanger Institute Data Sharing"/>
        </authorList>
    </citation>
    <scope>NUCLEOTIDE SEQUENCE [LARGE SCALE GENOMIC DNA]</scope>
</reference>
<reference evidence="1" key="2">
    <citation type="submission" date="2025-08" db="UniProtKB">
        <authorList>
            <consortium name="Ensembl"/>
        </authorList>
    </citation>
    <scope>IDENTIFICATION</scope>
</reference>
<evidence type="ECO:0000313" key="2">
    <source>
        <dbReference type="Proteomes" id="UP000694580"/>
    </source>
</evidence>
<keyword evidence="2" id="KW-1185">Reference proteome</keyword>
<reference evidence="1" key="3">
    <citation type="submission" date="2025-09" db="UniProtKB">
        <authorList>
            <consortium name="Ensembl"/>
        </authorList>
    </citation>
    <scope>IDENTIFICATION</scope>
</reference>
<sequence>MTPTVNSAVTYSMEQLTFTTKTVHFRSREEVKTQIHQRLLNWFQSLQPPCDKNRKESILPQLNCPVQLIINLEKSPVTSRLWRPW</sequence>
<protein>
    <submittedName>
        <fullName evidence="1">Uncharacterized protein</fullName>
    </submittedName>
</protein>
<name>A0AAY4C946_9TELE</name>
<dbReference type="AlphaFoldDB" id="A0AAY4C946"/>
<dbReference type="Proteomes" id="UP000694580">
    <property type="component" value="Chromosome 12"/>
</dbReference>
<accession>A0AAY4C946</accession>
<dbReference type="Ensembl" id="ENSDCDT00010036191.1">
    <property type="protein sequence ID" value="ENSDCDP00010029309.1"/>
    <property type="gene ID" value="ENSDCDG00010018518.1"/>
</dbReference>
<evidence type="ECO:0000313" key="1">
    <source>
        <dbReference type="Ensembl" id="ENSDCDP00010029309.1"/>
    </source>
</evidence>
<dbReference type="GeneTree" id="ENSGT01060000248883"/>